<gene>
    <name evidence="2" type="ORF">FWK35_00029756</name>
</gene>
<name>A0A6G0YDJ8_APHCR</name>
<feature type="compositionally biased region" description="Low complexity" evidence="1">
    <location>
        <begin position="62"/>
        <end position="71"/>
    </location>
</feature>
<dbReference type="EMBL" id="VUJU01004580">
    <property type="protein sequence ID" value="KAF0753915.1"/>
    <property type="molecule type" value="Genomic_DNA"/>
</dbReference>
<keyword evidence="3" id="KW-1185">Reference proteome</keyword>
<organism evidence="2 3">
    <name type="scientific">Aphis craccivora</name>
    <name type="common">Cowpea aphid</name>
    <dbReference type="NCBI Taxonomy" id="307492"/>
    <lineage>
        <taxon>Eukaryota</taxon>
        <taxon>Metazoa</taxon>
        <taxon>Ecdysozoa</taxon>
        <taxon>Arthropoda</taxon>
        <taxon>Hexapoda</taxon>
        <taxon>Insecta</taxon>
        <taxon>Pterygota</taxon>
        <taxon>Neoptera</taxon>
        <taxon>Paraneoptera</taxon>
        <taxon>Hemiptera</taxon>
        <taxon>Sternorrhyncha</taxon>
        <taxon>Aphidomorpha</taxon>
        <taxon>Aphidoidea</taxon>
        <taxon>Aphididae</taxon>
        <taxon>Aphidini</taxon>
        <taxon>Aphis</taxon>
        <taxon>Aphis</taxon>
    </lineage>
</organism>
<feature type="region of interest" description="Disordered" evidence="1">
    <location>
        <begin position="54"/>
        <end position="76"/>
    </location>
</feature>
<accession>A0A6G0YDJ8</accession>
<evidence type="ECO:0000256" key="1">
    <source>
        <dbReference type="SAM" id="MobiDB-lite"/>
    </source>
</evidence>
<protein>
    <submittedName>
        <fullName evidence="2">DUF4806 domain-containing protein</fullName>
    </submittedName>
</protein>
<evidence type="ECO:0000313" key="2">
    <source>
        <dbReference type="EMBL" id="KAF0753915.1"/>
    </source>
</evidence>
<proteinExistence type="predicted"/>
<comment type="caution">
    <text evidence="2">The sequence shown here is derived from an EMBL/GenBank/DDBJ whole genome shotgun (WGS) entry which is preliminary data.</text>
</comment>
<evidence type="ECO:0000313" key="3">
    <source>
        <dbReference type="Proteomes" id="UP000478052"/>
    </source>
</evidence>
<dbReference type="OrthoDB" id="6633682at2759"/>
<dbReference type="Proteomes" id="UP000478052">
    <property type="component" value="Unassembled WGS sequence"/>
</dbReference>
<reference evidence="2 3" key="1">
    <citation type="submission" date="2019-08" db="EMBL/GenBank/DDBJ databases">
        <title>Whole genome of Aphis craccivora.</title>
        <authorList>
            <person name="Voronova N.V."/>
            <person name="Shulinski R.S."/>
            <person name="Bandarenka Y.V."/>
            <person name="Zhorov D.G."/>
            <person name="Warner D."/>
        </authorList>
    </citation>
    <scope>NUCLEOTIDE SEQUENCE [LARGE SCALE GENOMIC DNA]</scope>
    <source>
        <strain evidence="2">180601</strain>
        <tissue evidence="2">Whole Body</tissue>
    </source>
</reference>
<dbReference type="AlphaFoldDB" id="A0A6G0YDJ8"/>
<sequence>MNTFQSIKDVYWEQKKVKRLVEFSPNDNKHTANKSKAIISQTLPKHPFMEPLDDQTPEHFKNNISTSSTNKSPKRRMFSCLINQSSPYLSKNNNLILSPSLLISPVTPPNSKINPVAKNLFPSHPSQSPATRPKKVGYDKTSQLYVVTKLTEMNTKINKLVLDMSRQEEILKDVLKIVKFQDKSIDDNDDYGDDVLLEGFSIDDLDSLREINFTLKNDDVFRRKLIKKFKCYHGSNIGKVTKSIMDLIFINNLGRQVSLTGKGPMNKKEKEPIKTSFLFKIIINAILKNVKNSSVSSAHKAVSGWLKHAKEKYEKHIVNNSSNDNLEDS</sequence>